<dbReference type="Proteomes" id="UP000318055">
    <property type="component" value="Chromosome"/>
</dbReference>
<accession>A0A518RLF5</accession>
<sequence length="341" mass="36654">MEHPASAIARELADQAERLCRRYLSNGRREGNYWQVGDVRNTPGRSLYVRLRDSPDGTGRAGKWTDAQSGEHGDLLDIIRASTLTGTLAEALVEARRFLSQPDTPVSAGMKATRDVSTGSPGAARRLLAICKSIAGTQVETYLRGRGIPPMPGLDALQFHPRCWYRRSIDDSGDVASAMPAMIAAVTDIAGNITGAHRTWLTSDGSDKAPVAYPRRAMGHLLGHGVRFGIAGPVMAAGEGIESTLSLCAAVPTLPSIAALSSAHLAALIFPPTLRRLYIAREADRAGHKAFATLMRRAVQFGIDVCPLDSRLGDLNTDLRTIGLEAVRSDLLAQMRPEDRP</sequence>
<dbReference type="Pfam" id="PF13362">
    <property type="entry name" value="Toprim_3"/>
    <property type="match status" value="1"/>
</dbReference>
<feature type="domain" description="DUF7146" evidence="2">
    <location>
        <begin position="120"/>
        <end position="228"/>
    </location>
</feature>
<dbReference type="RefSeq" id="WP_145849865.1">
    <property type="nucleotide sequence ID" value="NZ_CP042239.1"/>
</dbReference>
<protein>
    <submittedName>
        <fullName evidence="3">DNA primase</fullName>
    </submittedName>
</protein>
<evidence type="ECO:0000313" key="4">
    <source>
        <dbReference type="Proteomes" id="UP000318055"/>
    </source>
</evidence>
<dbReference type="AlphaFoldDB" id="A0A518RLF5"/>
<gene>
    <name evidence="3" type="ORF">FPZ54_13910</name>
</gene>
<dbReference type="KEGG" id="ssua:FPZ54_13910"/>
<name>A0A518RLF5_9SPHN</name>
<keyword evidence="4" id="KW-1185">Reference proteome</keyword>
<organism evidence="3 4">
    <name type="scientific">Sphingomonas suaedae</name>
    <dbReference type="NCBI Taxonomy" id="2599297"/>
    <lineage>
        <taxon>Bacteria</taxon>
        <taxon>Pseudomonadati</taxon>
        <taxon>Pseudomonadota</taxon>
        <taxon>Alphaproteobacteria</taxon>
        <taxon>Sphingomonadales</taxon>
        <taxon>Sphingomonadaceae</taxon>
        <taxon>Sphingomonas</taxon>
    </lineage>
</organism>
<dbReference type="InterPro" id="IPR055570">
    <property type="entry name" value="DUF7146"/>
</dbReference>
<dbReference type="Pfam" id="PF23639">
    <property type="entry name" value="DUF7146"/>
    <property type="match status" value="1"/>
</dbReference>
<evidence type="ECO:0000259" key="2">
    <source>
        <dbReference type="Pfam" id="PF23639"/>
    </source>
</evidence>
<dbReference type="InterPro" id="IPR006171">
    <property type="entry name" value="TOPRIM_dom"/>
</dbReference>
<evidence type="ECO:0000259" key="1">
    <source>
        <dbReference type="Pfam" id="PF13362"/>
    </source>
</evidence>
<dbReference type="OrthoDB" id="9811157at2"/>
<proteinExistence type="predicted"/>
<dbReference type="EMBL" id="CP042239">
    <property type="protein sequence ID" value="QDX28292.1"/>
    <property type="molecule type" value="Genomic_DNA"/>
</dbReference>
<reference evidence="3 4" key="1">
    <citation type="submission" date="2019-07" db="EMBL/GenBank/DDBJ databases">
        <title>Sphingomonas alkalisoli sp. nov., isolated from rhizosphere soil of Suaedae salsa.</title>
        <authorList>
            <person name="Zhang H."/>
            <person name="Xu L."/>
            <person name="Zhang J.-X."/>
            <person name="Sun J.-Q."/>
        </authorList>
    </citation>
    <scope>NUCLEOTIDE SEQUENCE [LARGE SCALE GENOMIC DNA]</scope>
    <source>
        <strain evidence="3 4">XS-10</strain>
    </source>
</reference>
<feature type="domain" description="Toprim" evidence="1">
    <location>
        <begin position="235"/>
        <end position="323"/>
    </location>
</feature>
<evidence type="ECO:0000313" key="3">
    <source>
        <dbReference type="EMBL" id="QDX28292.1"/>
    </source>
</evidence>